<dbReference type="Proteomes" id="UP001172645">
    <property type="component" value="Unassembled WGS sequence"/>
</dbReference>
<dbReference type="EMBL" id="JARFYM010000015">
    <property type="protein sequence ID" value="MDL2400991.1"/>
    <property type="molecule type" value="Genomic_DNA"/>
</dbReference>
<evidence type="ECO:0000313" key="2">
    <source>
        <dbReference type="Proteomes" id="UP001172645"/>
    </source>
</evidence>
<keyword evidence="2" id="KW-1185">Reference proteome</keyword>
<proteinExistence type="predicted"/>
<protein>
    <submittedName>
        <fullName evidence="1">Uncharacterized protein</fullName>
    </submittedName>
</protein>
<name>A0ABT7JXF6_9HYPH</name>
<sequence length="155" mass="17979">MYELGPVSDVVLFFDCMKSHVEQVHPECDWSLLTDRLYRRYIALEDLDPAIVLMERARQIFTFVRAASGVEWDSSLVGNREKSWLNPDQSTLADVFSEYFECFAKASASAKSFEHDFHIYKPVKTIISDLAGFLRDDHKSLDEYDALDGKPFWLR</sequence>
<dbReference type="RefSeq" id="WP_285870157.1">
    <property type="nucleotide sequence ID" value="NZ_JARFYM010000015.1"/>
</dbReference>
<gene>
    <name evidence="1" type="ORF">PY649_18965</name>
</gene>
<reference evidence="1" key="1">
    <citation type="submission" date="2023-06" db="EMBL/GenBank/DDBJ databases">
        <title>Phylogenetic Diversity of Rhizobium strains.</title>
        <authorList>
            <person name="Moura F.T."/>
            <person name="Helene L.C.F."/>
            <person name="Hungria M."/>
        </authorList>
    </citation>
    <scope>NUCLEOTIDE SEQUENCE</scope>
    <source>
        <strain evidence="1">CCGE526</strain>
    </source>
</reference>
<organism evidence="1 2">
    <name type="scientific">Rhizobium mayense</name>
    <dbReference type="NCBI Taxonomy" id="1312184"/>
    <lineage>
        <taxon>Bacteria</taxon>
        <taxon>Pseudomonadati</taxon>
        <taxon>Pseudomonadota</taxon>
        <taxon>Alphaproteobacteria</taxon>
        <taxon>Hyphomicrobiales</taxon>
        <taxon>Rhizobiaceae</taxon>
        <taxon>Rhizobium/Agrobacterium group</taxon>
        <taxon>Rhizobium</taxon>
    </lineage>
</organism>
<evidence type="ECO:0000313" key="1">
    <source>
        <dbReference type="EMBL" id="MDL2400991.1"/>
    </source>
</evidence>
<accession>A0ABT7JXF6</accession>
<comment type="caution">
    <text evidence="1">The sequence shown here is derived from an EMBL/GenBank/DDBJ whole genome shotgun (WGS) entry which is preliminary data.</text>
</comment>